<dbReference type="InterPro" id="IPR046462">
    <property type="entry name" value="TerL_nuclease"/>
</dbReference>
<comment type="caution">
    <text evidence="2">The sequence shown here is derived from an EMBL/GenBank/DDBJ whole genome shotgun (WGS) entry which is preliminary data.</text>
</comment>
<dbReference type="EMBL" id="QWEY01000001">
    <property type="protein sequence ID" value="RGP39240.1"/>
    <property type="molecule type" value="Genomic_DNA"/>
</dbReference>
<protein>
    <recommendedName>
        <fullName evidence="1">Terminase large subunit-like endonuclease domain-containing protein</fullName>
    </recommendedName>
</protein>
<dbReference type="Pfam" id="PF20441">
    <property type="entry name" value="TerL_nuclease"/>
    <property type="match status" value="1"/>
</dbReference>
<name>A0A411Z7W1_9RHOB</name>
<organism evidence="2 3">
    <name type="scientific">Pseudotabrizicola alkalilacus</name>
    <dbReference type="NCBI Taxonomy" id="2305252"/>
    <lineage>
        <taxon>Bacteria</taxon>
        <taxon>Pseudomonadati</taxon>
        <taxon>Pseudomonadota</taxon>
        <taxon>Alphaproteobacteria</taxon>
        <taxon>Rhodobacterales</taxon>
        <taxon>Paracoccaceae</taxon>
        <taxon>Pseudotabrizicola</taxon>
    </lineage>
</organism>
<proteinExistence type="predicted"/>
<evidence type="ECO:0000313" key="3">
    <source>
        <dbReference type="Proteomes" id="UP000284547"/>
    </source>
</evidence>
<keyword evidence="3" id="KW-1185">Reference proteome</keyword>
<sequence>MDGGGHDIAHPVRHRTRPPLEARFAYWLRSTFKIPSGMGAGEPFALHPFQLAFLRQYLAQEADGPLWRTCIYSTPRKLGKSTLLGALLLGRMCEDSPIYLPGFMGAVAAPSEKHATYIATAMKAILETAGREKELRRRHDPKPGILFIGDATLTLSTGTRAQGHGADLDLAVIDEMGLLSQNQSDLVTGFFDALSARNGQLILTGTRGDSPTYNEMIDRPDKRTHVTLYAADKGDDLSDPATWHKSNPGLGTIKPLRFMEDAYEKAQQSGSLTEFGAWQNNQALQPGRELLLDYDTLRKSYRDDPQTIPGEPVHIGIDLGGSASMTAATISFEQSGVVKVLGAFPGADLNLLERGKRDLVGDLWHRCALAGELIETSGSVSDLAEFLPALIAMIGPHPVRSVSCDRYRQAEFETAMARARLAWPVIYRGTGPKDGDADIRSTRRLFIAGAIQMKRSLLLEGSMAEADVKVSSTGACQLSKSHPHARIDVAQSLVLACSALLRARDEVKPTYEVDIL</sequence>
<dbReference type="OrthoDB" id="9760250at2"/>
<dbReference type="Gene3D" id="3.40.50.300">
    <property type="entry name" value="P-loop containing nucleotide triphosphate hydrolases"/>
    <property type="match status" value="1"/>
</dbReference>
<dbReference type="InterPro" id="IPR027417">
    <property type="entry name" value="P-loop_NTPase"/>
</dbReference>
<dbReference type="GO" id="GO:0004519">
    <property type="term" value="F:endonuclease activity"/>
    <property type="evidence" value="ECO:0007669"/>
    <property type="project" value="InterPro"/>
</dbReference>
<reference evidence="2 3" key="1">
    <citation type="submission" date="2018-08" db="EMBL/GenBank/DDBJ databases">
        <title>Flavobacterium tibetense sp. nov., isolated from a wetland YonghuCo on Tibetan Plateau.</title>
        <authorList>
            <person name="Phurbu D."/>
            <person name="Lu H."/>
            <person name="Xing P."/>
        </authorList>
    </citation>
    <scope>NUCLEOTIDE SEQUENCE [LARGE SCALE GENOMIC DNA]</scope>
    <source>
        <strain evidence="2 3">DJC</strain>
    </source>
</reference>
<evidence type="ECO:0000259" key="1">
    <source>
        <dbReference type="Pfam" id="PF20441"/>
    </source>
</evidence>
<evidence type="ECO:0000313" key="2">
    <source>
        <dbReference type="EMBL" id="RGP39240.1"/>
    </source>
</evidence>
<dbReference type="RefSeq" id="WP_118149957.1">
    <property type="nucleotide sequence ID" value="NZ_QWEY01000001.1"/>
</dbReference>
<dbReference type="Proteomes" id="UP000284547">
    <property type="component" value="Unassembled WGS sequence"/>
</dbReference>
<feature type="domain" description="Terminase large subunit-like endonuclease" evidence="1">
    <location>
        <begin position="225"/>
        <end position="498"/>
    </location>
</feature>
<gene>
    <name evidence="2" type="ORF">D1012_03815</name>
</gene>
<dbReference type="InterPro" id="IPR005021">
    <property type="entry name" value="Terminase_largesu-like"/>
</dbReference>
<dbReference type="AlphaFoldDB" id="A0A411Z7W1"/>
<accession>A0A411Z7W1</accession>
<dbReference type="PANTHER" id="PTHR41287:SF1">
    <property type="entry name" value="PROTEIN YMFN"/>
    <property type="match status" value="1"/>
</dbReference>
<dbReference type="PANTHER" id="PTHR41287">
    <property type="match status" value="1"/>
</dbReference>